<dbReference type="Pfam" id="PF01297">
    <property type="entry name" value="ZnuA"/>
    <property type="match status" value="1"/>
</dbReference>
<keyword evidence="7" id="KW-0574">Periplasm</keyword>
<dbReference type="PROSITE" id="PS51257">
    <property type="entry name" value="PROKAR_LIPOPROTEIN"/>
    <property type="match status" value="1"/>
</dbReference>
<evidence type="ECO:0000313" key="14">
    <source>
        <dbReference type="EMBL" id="SHF39646.1"/>
    </source>
</evidence>
<dbReference type="EMBL" id="FQUZ01000021">
    <property type="protein sequence ID" value="SHF39646.1"/>
    <property type="molecule type" value="Genomic_DNA"/>
</dbReference>
<keyword evidence="9" id="KW-0864">Zinc transport</keyword>
<evidence type="ECO:0000256" key="3">
    <source>
        <dbReference type="ARBA" id="ARBA00015915"/>
    </source>
</evidence>
<dbReference type="InterPro" id="IPR050492">
    <property type="entry name" value="Bact_metal-bind_prot9"/>
</dbReference>
<keyword evidence="15" id="KW-1185">Reference proteome</keyword>
<keyword evidence="11" id="KW-1015">Disulfide bond</keyword>
<evidence type="ECO:0000256" key="2">
    <source>
        <dbReference type="ARBA" id="ARBA00011028"/>
    </source>
</evidence>
<name>A0A1M5BB86_9BURK</name>
<proteinExistence type="inferred from homology"/>
<feature type="region of interest" description="Disordered" evidence="12">
    <location>
        <begin position="141"/>
        <end position="165"/>
    </location>
</feature>
<dbReference type="GO" id="GO:0006829">
    <property type="term" value="P:zinc ion transport"/>
    <property type="evidence" value="ECO:0007669"/>
    <property type="project" value="UniProtKB-KW"/>
</dbReference>
<dbReference type="InterPro" id="IPR006127">
    <property type="entry name" value="ZnuA-like"/>
</dbReference>
<dbReference type="PANTHER" id="PTHR42953">
    <property type="entry name" value="HIGH-AFFINITY ZINC UPTAKE SYSTEM PROTEIN ZNUA-RELATED"/>
    <property type="match status" value="1"/>
</dbReference>
<dbReference type="Proteomes" id="UP000184327">
    <property type="component" value="Unassembled WGS sequence"/>
</dbReference>
<organism evidence="14 15">
    <name type="scientific">Lampropedia hyalina DSM 16112</name>
    <dbReference type="NCBI Taxonomy" id="1122156"/>
    <lineage>
        <taxon>Bacteria</taxon>
        <taxon>Pseudomonadati</taxon>
        <taxon>Pseudomonadota</taxon>
        <taxon>Betaproteobacteria</taxon>
        <taxon>Burkholderiales</taxon>
        <taxon>Comamonadaceae</taxon>
        <taxon>Lampropedia</taxon>
    </lineage>
</organism>
<evidence type="ECO:0000256" key="8">
    <source>
        <dbReference type="ARBA" id="ARBA00022833"/>
    </source>
</evidence>
<dbReference type="GO" id="GO:0046872">
    <property type="term" value="F:metal ion binding"/>
    <property type="evidence" value="ECO:0007669"/>
    <property type="project" value="UniProtKB-KW"/>
</dbReference>
<keyword evidence="4" id="KW-0813">Transport</keyword>
<keyword evidence="8" id="KW-0862">Zinc</keyword>
<comment type="similarity">
    <text evidence="2">Belongs to the bacterial solute-binding protein 9 family.</text>
</comment>
<dbReference type="RefSeq" id="WP_073356422.1">
    <property type="nucleotide sequence ID" value="NZ_FQUZ01000021.1"/>
</dbReference>
<reference evidence="14 15" key="1">
    <citation type="submission" date="2016-11" db="EMBL/GenBank/DDBJ databases">
        <authorList>
            <person name="Jaros S."/>
            <person name="Januszkiewicz K."/>
            <person name="Wedrychowicz H."/>
        </authorList>
    </citation>
    <scope>NUCLEOTIDE SEQUENCE [LARGE SCALE GENOMIC DNA]</scope>
    <source>
        <strain evidence="14 15">DSM 16112</strain>
    </source>
</reference>
<dbReference type="PANTHER" id="PTHR42953:SF3">
    <property type="entry name" value="HIGH-AFFINITY ZINC UPTAKE SYSTEM PROTEIN ZNUA"/>
    <property type="match status" value="1"/>
</dbReference>
<protein>
    <recommendedName>
        <fullName evidence="3">High-affinity zinc uptake system protein ZnuA</fullName>
    </recommendedName>
</protein>
<dbReference type="Gene3D" id="3.40.50.1980">
    <property type="entry name" value="Nitrogenase molybdenum iron protein domain"/>
    <property type="match status" value="2"/>
</dbReference>
<keyword evidence="10" id="KW-0406">Ion transport</keyword>
<feature type="compositionally biased region" description="Basic and acidic residues" evidence="12">
    <location>
        <begin position="142"/>
        <end position="165"/>
    </location>
</feature>
<keyword evidence="6 13" id="KW-0732">Signal</keyword>
<keyword evidence="5" id="KW-0479">Metal-binding</keyword>
<evidence type="ECO:0000256" key="12">
    <source>
        <dbReference type="SAM" id="MobiDB-lite"/>
    </source>
</evidence>
<dbReference type="STRING" id="1122156.SAMN02745117_01858"/>
<evidence type="ECO:0000256" key="5">
    <source>
        <dbReference type="ARBA" id="ARBA00022723"/>
    </source>
</evidence>
<evidence type="ECO:0000256" key="9">
    <source>
        <dbReference type="ARBA" id="ARBA00022906"/>
    </source>
</evidence>
<dbReference type="AlphaFoldDB" id="A0A1M5BB86"/>
<dbReference type="NCBIfam" id="NF007091">
    <property type="entry name" value="PRK09545.1"/>
    <property type="match status" value="1"/>
</dbReference>
<evidence type="ECO:0000256" key="4">
    <source>
        <dbReference type="ARBA" id="ARBA00022448"/>
    </source>
</evidence>
<evidence type="ECO:0000313" key="15">
    <source>
        <dbReference type="Proteomes" id="UP000184327"/>
    </source>
</evidence>
<evidence type="ECO:0000256" key="11">
    <source>
        <dbReference type="ARBA" id="ARBA00023157"/>
    </source>
</evidence>
<dbReference type="GO" id="GO:0042597">
    <property type="term" value="C:periplasmic space"/>
    <property type="evidence" value="ECO:0007669"/>
    <property type="project" value="UniProtKB-SubCell"/>
</dbReference>
<evidence type="ECO:0000256" key="10">
    <source>
        <dbReference type="ARBA" id="ARBA00023065"/>
    </source>
</evidence>
<feature type="signal peptide" evidence="13">
    <location>
        <begin position="1"/>
        <end position="21"/>
    </location>
</feature>
<dbReference type="OrthoDB" id="9793396at2"/>
<evidence type="ECO:0000256" key="13">
    <source>
        <dbReference type="SAM" id="SignalP"/>
    </source>
</evidence>
<dbReference type="InterPro" id="IPR035520">
    <property type="entry name" value="ZnuA"/>
</dbReference>
<dbReference type="CDD" id="cd01019">
    <property type="entry name" value="ZnuA"/>
    <property type="match status" value="1"/>
</dbReference>
<accession>A0A1M5BB86</accession>
<sequence length="338" mass="36563">MPLKKITLTAFALLACGLAQAQTASVPAPAPVASTRTAPAGQTAPRVLVSIKPIHSLVAAIMQGVGTPQVLLDGNASPHTFQLRPSHARQIHQANVLFWVGPDLEKFLEKPLQALGDKAQVVTLADAPGLQLLDYRSGGAFESHDHDSAHDRHDHADDHDHDHGEGKDLHFWLNPLNAQALAGEIAARLTQADPAHAEHYQRNLQTLQQRLAALDSELSSLLQPVQDKPFVVFHDAYQYLEARYHLNVSGSITVSPEVVPGAARIAQMRQKIQSLGAACVFSEPQFEPRIIQTLVQGTPVRTGVLNPEGGELPAGENLYFDLMRSNAKALRDCLGQGL</sequence>
<feature type="chain" id="PRO_5012115516" description="High-affinity zinc uptake system protein ZnuA" evidence="13">
    <location>
        <begin position="22"/>
        <end position="338"/>
    </location>
</feature>
<evidence type="ECO:0000256" key="7">
    <source>
        <dbReference type="ARBA" id="ARBA00022764"/>
    </source>
</evidence>
<comment type="subcellular location">
    <subcellularLocation>
        <location evidence="1">Periplasm</location>
    </subcellularLocation>
</comment>
<dbReference type="SUPFAM" id="SSF53807">
    <property type="entry name" value="Helical backbone' metal receptor"/>
    <property type="match status" value="1"/>
</dbReference>
<evidence type="ECO:0000256" key="6">
    <source>
        <dbReference type="ARBA" id="ARBA00022729"/>
    </source>
</evidence>
<gene>
    <name evidence="14" type="ORF">SAMN02745117_01858</name>
</gene>
<evidence type="ECO:0000256" key="1">
    <source>
        <dbReference type="ARBA" id="ARBA00004418"/>
    </source>
</evidence>